<sequence>MNDWFYDDVDNLLRVGLSCLIFYVIVIVASKIAGLRSFSTFSTFDFLITLAMGALLATTIVSKEVSIIEGSAALIGLYILQMLVAWARQKWSIVKKLIDNPPVLLMQDGKVLYKNLRHVKITEDELKSKLRQQSILHYDQVKAVVLESSGDISIIQDPHVKADFDPAMLDGVIQNVDE</sequence>
<dbReference type="Gene3D" id="3.30.240.20">
    <property type="entry name" value="bsu07140 like domains"/>
    <property type="match status" value="1"/>
</dbReference>
<reference evidence="9" key="2">
    <citation type="journal article" date="2024" name="Antonie Van Leeuwenhoek">
        <title>Roseihalotalea indica gen. nov., sp. nov., a halophilic Bacteroidetes from mesopelagic Southwest Indian Ocean with higher carbohydrate metabolic potential.</title>
        <authorList>
            <person name="Chen B."/>
            <person name="Zhang M."/>
            <person name="Lin D."/>
            <person name="Ye J."/>
            <person name="Tang K."/>
        </authorList>
    </citation>
    <scope>NUCLEOTIDE SEQUENCE</scope>
    <source>
        <strain evidence="9">TK19036</strain>
    </source>
</reference>
<evidence type="ECO:0000256" key="3">
    <source>
        <dbReference type="ARBA" id="ARBA00022475"/>
    </source>
</evidence>
<evidence type="ECO:0000259" key="8">
    <source>
        <dbReference type="Pfam" id="PF04239"/>
    </source>
</evidence>
<feature type="domain" description="YetF C-terminal" evidence="8">
    <location>
        <begin position="89"/>
        <end position="174"/>
    </location>
</feature>
<dbReference type="GO" id="GO:0005886">
    <property type="term" value="C:plasma membrane"/>
    <property type="evidence" value="ECO:0007669"/>
    <property type="project" value="UniProtKB-SubCell"/>
</dbReference>
<evidence type="ECO:0000256" key="2">
    <source>
        <dbReference type="ARBA" id="ARBA00006448"/>
    </source>
</evidence>
<keyword evidence="6 7" id="KW-0472">Membrane</keyword>
<dbReference type="Pfam" id="PF04239">
    <property type="entry name" value="DUF421"/>
    <property type="match status" value="1"/>
</dbReference>
<evidence type="ECO:0000256" key="1">
    <source>
        <dbReference type="ARBA" id="ARBA00004651"/>
    </source>
</evidence>
<evidence type="ECO:0000256" key="6">
    <source>
        <dbReference type="ARBA" id="ARBA00023136"/>
    </source>
</evidence>
<evidence type="ECO:0000256" key="5">
    <source>
        <dbReference type="ARBA" id="ARBA00022989"/>
    </source>
</evidence>
<keyword evidence="4 7" id="KW-0812">Transmembrane</keyword>
<protein>
    <submittedName>
        <fullName evidence="9">DUF421 domain-containing protein</fullName>
    </submittedName>
</protein>
<dbReference type="PANTHER" id="PTHR34582">
    <property type="entry name" value="UPF0702 TRANSMEMBRANE PROTEIN YCAP"/>
    <property type="match status" value="1"/>
</dbReference>
<feature type="transmembrane region" description="Helical" evidence="7">
    <location>
        <begin position="67"/>
        <end position="87"/>
    </location>
</feature>
<feature type="transmembrane region" description="Helical" evidence="7">
    <location>
        <begin position="41"/>
        <end position="61"/>
    </location>
</feature>
<evidence type="ECO:0000256" key="7">
    <source>
        <dbReference type="SAM" id="Phobius"/>
    </source>
</evidence>
<organism evidence="9">
    <name type="scientific">Roseihalotalea indica</name>
    <dbReference type="NCBI Taxonomy" id="2867963"/>
    <lineage>
        <taxon>Bacteria</taxon>
        <taxon>Pseudomonadati</taxon>
        <taxon>Bacteroidota</taxon>
        <taxon>Cytophagia</taxon>
        <taxon>Cytophagales</taxon>
        <taxon>Catalimonadaceae</taxon>
        <taxon>Roseihalotalea</taxon>
    </lineage>
</organism>
<reference evidence="9" key="1">
    <citation type="journal article" date="2023" name="Comput. Struct. Biotechnol. J.">
        <title>Discovery of a novel marine Bacteroidetes with a rich repertoire of carbohydrate-active enzymes.</title>
        <authorList>
            <person name="Chen B."/>
            <person name="Liu G."/>
            <person name="Chen Q."/>
            <person name="Wang H."/>
            <person name="Liu L."/>
            <person name="Tang K."/>
        </authorList>
    </citation>
    <scope>NUCLEOTIDE SEQUENCE</scope>
    <source>
        <strain evidence="9">TK19036</strain>
    </source>
</reference>
<proteinExistence type="inferred from homology"/>
<dbReference type="InterPro" id="IPR023090">
    <property type="entry name" value="UPF0702_alpha/beta_dom_sf"/>
</dbReference>
<comment type="subcellular location">
    <subcellularLocation>
        <location evidence="1">Cell membrane</location>
        <topology evidence="1">Multi-pass membrane protein</topology>
    </subcellularLocation>
</comment>
<comment type="similarity">
    <text evidence="2">Belongs to the UPF0702 family.</text>
</comment>
<dbReference type="AlphaFoldDB" id="A0AA49GML3"/>
<keyword evidence="3" id="KW-1003">Cell membrane</keyword>
<evidence type="ECO:0000313" key="9">
    <source>
        <dbReference type="EMBL" id="WKN34996.1"/>
    </source>
</evidence>
<dbReference type="EMBL" id="CP120682">
    <property type="protein sequence ID" value="WKN34996.1"/>
    <property type="molecule type" value="Genomic_DNA"/>
</dbReference>
<evidence type="ECO:0000256" key="4">
    <source>
        <dbReference type="ARBA" id="ARBA00022692"/>
    </source>
</evidence>
<gene>
    <name evidence="9" type="ORF">K4G66_21705</name>
</gene>
<dbReference type="PANTHER" id="PTHR34582:SF6">
    <property type="entry name" value="UPF0702 TRANSMEMBRANE PROTEIN YCAP"/>
    <property type="match status" value="1"/>
</dbReference>
<dbReference type="InterPro" id="IPR007353">
    <property type="entry name" value="DUF421"/>
</dbReference>
<keyword evidence="5 7" id="KW-1133">Transmembrane helix</keyword>
<name>A0AA49GML3_9BACT</name>
<feature type="transmembrane region" description="Helical" evidence="7">
    <location>
        <begin position="12"/>
        <end position="29"/>
    </location>
</feature>
<accession>A0AA49GML3</accession>